<dbReference type="GeneID" id="54574031"/>
<keyword evidence="3" id="KW-1185">Reference proteome</keyword>
<feature type="region of interest" description="Disordered" evidence="1">
    <location>
        <begin position="152"/>
        <end position="178"/>
    </location>
</feature>
<name>A0A6A6IU52_9PLEO</name>
<reference evidence="2" key="1">
    <citation type="journal article" date="2020" name="Stud. Mycol.">
        <title>101 Dothideomycetes genomes: a test case for predicting lifestyles and emergence of pathogens.</title>
        <authorList>
            <person name="Haridas S."/>
            <person name="Albert R."/>
            <person name="Binder M."/>
            <person name="Bloem J."/>
            <person name="Labutti K."/>
            <person name="Salamov A."/>
            <person name="Andreopoulos B."/>
            <person name="Baker S."/>
            <person name="Barry K."/>
            <person name="Bills G."/>
            <person name="Bluhm B."/>
            <person name="Cannon C."/>
            <person name="Castanera R."/>
            <person name="Culley D."/>
            <person name="Daum C."/>
            <person name="Ezra D."/>
            <person name="Gonzalez J."/>
            <person name="Henrissat B."/>
            <person name="Kuo A."/>
            <person name="Liang C."/>
            <person name="Lipzen A."/>
            <person name="Lutzoni F."/>
            <person name="Magnuson J."/>
            <person name="Mondo S."/>
            <person name="Nolan M."/>
            <person name="Ohm R."/>
            <person name="Pangilinan J."/>
            <person name="Park H.-J."/>
            <person name="Ramirez L."/>
            <person name="Alfaro M."/>
            <person name="Sun H."/>
            <person name="Tritt A."/>
            <person name="Yoshinaga Y."/>
            <person name="Zwiers L.-H."/>
            <person name="Turgeon B."/>
            <person name="Goodwin S."/>
            <person name="Spatafora J."/>
            <person name="Crous P."/>
            <person name="Grigoriev I."/>
        </authorList>
    </citation>
    <scope>NUCLEOTIDE SEQUENCE</scope>
    <source>
        <strain evidence="2">CBS 122368</strain>
    </source>
</reference>
<dbReference type="EMBL" id="ML987191">
    <property type="protein sequence ID" value="KAF2253120.1"/>
    <property type="molecule type" value="Genomic_DNA"/>
</dbReference>
<proteinExistence type="predicted"/>
<gene>
    <name evidence="2" type="ORF">BU26DRAFT_215631</name>
</gene>
<evidence type="ECO:0000313" key="3">
    <source>
        <dbReference type="Proteomes" id="UP000800094"/>
    </source>
</evidence>
<protein>
    <submittedName>
        <fullName evidence="2">Uncharacterized protein</fullName>
    </submittedName>
</protein>
<dbReference type="RefSeq" id="XP_033688124.1">
    <property type="nucleotide sequence ID" value="XM_033820701.1"/>
</dbReference>
<evidence type="ECO:0000256" key="1">
    <source>
        <dbReference type="SAM" id="MobiDB-lite"/>
    </source>
</evidence>
<organism evidence="2 3">
    <name type="scientific">Trematosphaeria pertusa</name>
    <dbReference type="NCBI Taxonomy" id="390896"/>
    <lineage>
        <taxon>Eukaryota</taxon>
        <taxon>Fungi</taxon>
        <taxon>Dikarya</taxon>
        <taxon>Ascomycota</taxon>
        <taxon>Pezizomycotina</taxon>
        <taxon>Dothideomycetes</taxon>
        <taxon>Pleosporomycetidae</taxon>
        <taxon>Pleosporales</taxon>
        <taxon>Massarineae</taxon>
        <taxon>Trematosphaeriaceae</taxon>
        <taxon>Trematosphaeria</taxon>
    </lineage>
</organism>
<evidence type="ECO:0000313" key="2">
    <source>
        <dbReference type="EMBL" id="KAF2253120.1"/>
    </source>
</evidence>
<feature type="region of interest" description="Disordered" evidence="1">
    <location>
        <begin position="76"/>
        <end position="102"/>
    </location>
</feature>
<dbReference type="AlphaFoldDB" id="A0A6A6IU52"/>
<feature type="region of interest" description="Disordered" evidence="1">
    <location>
        <begin position="1"/>
        <end position="22"/>
    </location>
</feature>
<sequence length="178" mass="19343">MARSAKLLDSNRNPSMKPIVSTPGTSAKFHNLDSRFSILDHYSDFSRPPSRSLLWCVPSTSAAAPALHSMSANPLLTSHENRPRKSAHISNRSQEPLDKRPSCRTTCTALQVSTTIEPQQYVHKPPTYRLSETTIGGSGARASLLTVVPASDRHGRLSNPPDSLSSRLVDASRGRGCL</sequence>
<accession>A0A6A6IU52</accession>
<dbReference type="Proteomes" id="UP000800094">
    <property type="component" value="Unassembled WGS sequence"/>
</dbReference>